<dbReference type="GO" id="GO:0003723">
    <property type="term" value="F:RNA binding"/>
    <property type="evidence" value="ECO:0007669"/>
    <property type="project" value="InterPro"/>
</dbReference>
<dbReference type="GO" id="GO:0009982">
    <property type="term" value="F:pseudouridine synthase activity"/>
    <property type="evidence" value="ECO:0007669"/>
    <property type="project" value="InterPro"/>
</dbReference>
<dbReference type="Proteomes" id="UP000824160">
    <property type="component" value="Unassembled WGS sequence"/>
</dbReference>
<proteinExistence type="inferred from homology"/>
<evidence type="ECO:0000256" key="1">
    <source>
        <dbReference type="ARBA" id="ARBA00000073"/>
    </source>
</evidence>
<evidence type="ECO:0000313" key="6">
    <source>
        <dbReference type="EMBL" id="HIT95324.1"/>
    </source>
</evidence>
<evidence type="ECO:0000256" key="3">
    <source>
        <dbReference type="ARBA" id="ARBA00031870"/>
    </source>
</evidence>
<feature type="domain" description="Pseudouridine synthase RsuA/RluA-like" evidence="5">
    <location>
        <begin position="97"/>
        <end position="246"/>
    </location>
</feature>
<dbReference type="SUPFAM" id="SSF55120">
    <property type="entry name" value="Pseudouridine synthase"/>
    <property type="match status" value="1"/>
</dbReference>
<evidence type="ECO:0000256" key="4">
    <source>
        <dbReference type="ARBA" id="ARBA00033164"/>
    </source>
</evidence>
<evidence type="ECO:0000259" key="5">
    <source>
        <dbReference type="Pfam" id="PF00849"/>
    </source>
</evidence>
<comment type="catalytic activity">
    <reaction evidence="1">
        <text>a uridine in RNA = a pseudouridine in RNA</text>
        <dbReference type="Rhea" id="RHEA:48348"/>
        <dbReference type="Rhea" id="RHEA-COMP:12068"/>
        <dbReference type="Rhea" id="RHEA-COMP:12069"/>
        <dbReference type="ChEBI" id="CHEBI:65314"/>
        <dbReference type="ChEBI" id="CHEBI:65315"/>
    </reaction>
</comment>
<name>A0A9D1H9Q2_9FIRM</name>
<gene>
    <name evidence="6" type="ORF">IAC43_09075</name>
</gene>
<evidence type="ECO:0000256" key="2">
    <source>
        <dbReference type="ARBA" id="ARBA00010876"/>
    </source>
</evidence>
<comment type="caution">
    <text evidence="6">The sequence shown here is derived from an EMBL/GenBank/DDBJ whole genome shotgun (WGS) entry which is preliminary data.</text>
</comment>
<protein>
    <recommendedName>
        <fullName evidence="3">RNA pseudouridylate synthase</fullName>
    </recommendedName>
    <alternativeName>
        <fullName evidence="4">RNA-uridine isomerase</fullName>
    </alternativeName>
</protein>
<organism evidence="6 7">
    <name type="scientific">Candidatus Faecivivens stercoripullorum</name>
    <dbReference type="NCBI Taxonomy" id="2840805"/>
    <lineage>
        <taxon>Bacteria</taxon>
        <taxon>Bacillati</taxon>
        <taxon>Bacillota</taxon>
        <taxon>Clostridia</taxon>
        <taxon>Eubacteriales</taxon>
        <taxon>Oscillospiraceae</taxon>
        <taxon>Oscillospiraceae incertae sedis</taxon>
        <taxon>Candidatus Faecivivens</taxon>
    </lineage>
</organism>
<dbReference type="Gene3D" id="3.30.2350.10">
    <property type="entry name" value="Pseudouridine synthase"/>
    <property type="match status" value="1"/>
</dbReference>
<dbReference type="GO" id="GO:0000455">
    <property type="term" value="P:enzyme-directed rRNA pseudouridine synthesis"/>
    <property type="evidence" value="ECO:0007669"/>
    <property type="project" value="TreeGrafter"/>
</dbReference>
<dbReference type="AlphaFoldDB" id="A0A9D1H9Q2"/>
<dbReference type="InterPro" id="IPR050188">
    <property type="entry name" value="RluA_PseudoU_synthase"/>
</dbReference>
<dbReference type="EMBL" id="DVLW01000248">
    <property type="protein sequence ID" value="HIT95324.1"/>
    <property type="molecule type" value="Genomic_DNA"/>
</dbReference>
<dbReference type="InterPro" id="IPR006224">
    <property type="entry name" value="PsdUridine_synth_RluA-like_CS"/>
</dbReference>
<comment type="similarity">
    <text evidence="2">Belongs to the pseudouridine synthase RluA family.</text>
</comment>
<reference evidence="6" key="2">
    <citation type="journal article" date="2021" name="PeerJ">
        <title>Extensive microbial diversity within the chicken gut microbiome revealed by metagenomics and culture.</title>
        <authorList>
            <person name="Gilroy R."/>
            <person name="Ravi A."/>
            <person name="Getino M."/>
            <person name="Pursley I."/>
            <person name="Horton D.L."/>
            <person name="Alikhan N.F."/>
            <person name="Baker D."/>
            <person name="Gharbi K."/>
            <person name="Hall N."/>
            <person name="Watson M."/>
            <person name="Adriaenssens E.M."/>
            <person name="Foster-Nyarko E."/>
            <person name="Jarju S."/>
            <person name="Secka A."/>
            <person name="Antonio M."/>
            <person name="Oren A."/>
            <person name="Chaudhuri R.R."/>
            <person name="La Ragione R."/>
            <person name="Hildebrand F."/>
            <person name="Pallen M.J."/>
        </authorList>
    </citation>
    <scope>NUCLEOTIDE SEQUENCE</scope>
    <source>
        <strain evidence="6">ChiBcec7-5410</strain>
    </source>
</reference>
<dbReference type="PANTHER" id="PTHR21600:SF87">
    <property type="entry name" value="RNA PSEUDOURIDYLATE SYNTHASE DOMAIN-CONTAINING PROTEIN 1"/>
    <property type="match status" value="1"/>
</dbReference>
<evidence type="ECO:0000313" key="7">
    <source>
        <dbReference type="Proteomes" id="UP000824160"/>
    </source>
</evidence>
<sequence length="313" mass="34838">MQSNEHPFISTYQYTVDAHWDGRLLQDYFKESLGFSRRMIIDLKKGGLSVNGAHIRMVDPVHTGDNIQLTFGENEQINLIPNPELPVSLLYEDRDICAMEKPAGMSVHPCTLYYNDTVGNWFSARYRTEDGKNGIAFRPLYRLDRDTTGIVVAAKNTLSAGMLMGKLEKVYYAVTEGLIPSDSGTVDAPLIRVPGSIITRKVDFSDPQAQRAVTHYRVLCRANGHTLIACRLETGRTHQIRVHMAHIGYPLAGDTLYGGHDSIIKTQALHCGEVTIPAVKALSRAEMRLFRPLPAEMAALIGKTPKNDLKSGW</sequence>
<dbReference type="InterPro" id="IPR020103">
    <property type="entry name" value="PsdUridine_synth_cat_dom_sf"/>
</dbReference>
<dbReference type="GO" id="GO:0140098">
    <property type="term" value="F:catalytic activity, acting on RNA"/>
    <property type="evidence" value="ECO:0007669"/>
    <property type="project" value="UniProtKB-ARBA"/>
</dbReference>
<reference evidence="6" key="1">
    <citation type="submission" date="2020-10" db="EMBL/GenBank/DDBJ databases">
        <authorList>
            <person name="Gilroy R."/>
        </authorList>
    </citation>
    <scope>NUCLEOTIDE SEQUENCE</scope>
    <source>
        <strain evidence="6">ChiBcec7-5410</strain>
    </source>
</reference>
<dbReference type="PROSITE" id="PS01129">
    <property type="entry name" value="PSI_RLU"/>
    <property type="match status" value="1"/>
</dbReference>
<dbReference type="CDD" id="cd02869">
    <property type="entry name" value="PseudoU_synth_RluA_like"/>
    <property type="match status" value="1"/>
</dbReference>
<dbReference type="InterPro" id="IPR006145">
    <property type="entry name" value="PsdUridine_synth_RsuA/RluA"/>
</dbReference>
<dbReference type="Pfam" id="PF00849">
    <property type="entry name" value="PseudoU_synth_2"/>
    <property type="match status" value="1"/>
</dbReference>
<accession>A0A9D1H9Q2</accession>
<dbReference type="PANTHER" id="PTHR21600">
    <property type="entry name" value="MITOCHONDRIAL RNA PSEUDOURIDINE SYNTHASE"/>
    <property type="match status" value="1"/>
</dbReference>